<evidence type="ECO:0000256" key="1">
    <source>
        <dbReference type="ARBA" id="ARBA00004141"/>
    </source>
</evidence>
<feature type="transmembrane region" description="Helical" evidence="10">
    <location>
        <begin position="301"/>
        <end position="321"/>
    </location>
</feature>
<dbReference type="EMBL" id="KB202917">
    <property type="protein sequence ID" value="ESO87457.1"/>
    <property type="molecule type" value="Genomic_DNA"/>
</dbReference>
<dbReference type="Gene3D" id="1.20.1070.10">
    <property type="entry name" value="Rhodopsin 7-helix transmembrane proteins"/>
    <property type="match status" value="1"/>
</dbReference>
<dbReference type="PANTHER" id="PTHR45695:SF28">
    <property type="entry name" value="G-PROTEIN COUPLED RECEPTORS FAMILY 1 PROFILE DOMAIN-CONTAINING PROTEIN"/>
    <property type="match status" value="1"/>
</dbReference>
<dbReference type="HOGENOM" id="CLU_009579_6_0_1"/>
<dbReference type="PRINTS" id="PR01012">
    <property type="entry name" value="NRPEPTIDEYR"/>
</dbReference>
<sequence>MPHLPGLGDLECVPGEPFPEITLPVDITKYVSAPSLPRDVEAWEMFLKVLFYLIAFVLDIVGNSIVILIIILNKKMRTTTNILILNLSVSDIMVGIFCMWVHVGNQISAEWIFGEVVCKVNNFIQVLALTSSVLTLTVISIERYIAIVHPFKPKWSPVITGSIIIADWVLAIAIATPHLFVRKQYQQVCSAKWPTYYIDKDCETSEPGKIIYYIIEGCIMYFLPIVIMIITYTIISVRLLVRKTPGVVITSTATTQQKAKRKVIKMLIAVLVVFIVCWTPQQVLLIWDVFREKNPADYVSLLKYVALYVAYFNSAINPILYGGLNENFRKGFSEAFRCILLKRRNKITPSTFLFISFPVSPGINNGMENDHYGFYS</sequence>
<dbReference type="InterPro" id="IPR000611">
    <property type="entry name" value="NPY_rcpt"/>
</dbReference>
<protein>
    <recommendedName>
        <fullName evidence="11">G-protein coupled receptors family 1 profile domain-containing protein</fullName>
    </recommendedName>
</protein>
<evidence type="ECO:0000256" key="5">
    <source>
        <dbReference type="ARBA" id="ARBA00023040"/>
    </source>
</evidence>
<evidence type="ECO:0000256" key="4">
    <source>
        <dbReference type="ARBA" id="ARBA00022989"/>
    </source>
</evidence>
<evidence type="ECO:0000256" key="9">
    <source>
        <dbReference type="RuleBase" id="RU000688"/>
    </source>
</evidence>
<dbReference type="SMART" id="SM01381">
    <property type="entry name" value="7TM_GPCR_Srsx"/>
    <property type="match status" value="1"/>
</dbReference>
<feature type="transmembrane region" description="Helical" evidence="10">
    <location>
        <begin position="49"/>
        <end position="71"/>
    </location>
</feature>
<organism evidence="12 13">
    <name type="scientific">Lottia gigantea</name>
    <name type="common">Giant owl limpet</name>
    <dbReference type="NCBI Taxonomy" id="225164"/>
    <lineage>
        <taxon>Eukaryota</taxon>
        <taxon>Metazoa</taxon>
        <taxon>Spiralia</taxon>
        <taxon>Lophotrochozoa</taxon>
        <taxon>Mollusca</taxon>
        <taxon>Gastropoda</taxon>
        <taxon>Patellogastropoda</taxon>
        <taxon>Lottioidea</taxon>
        <taxon>Lottiidae</taxon>
        <taxon>Lottia</taxon>
    </lineage>
</organism>
<gene>
    <name evidence="12" type="ORF">LOTGIDRAFT_127828</name>
</gene>
<dbReference type="AlphaFoldDB" id="V3ZSX9"/>
<evidence type="ECO:0000313" key="13">
    <source>
        <dbReference type="Proteomes" id="UP000030746"/>
    </source>
</evidence>
<dbReference type="PRINTS" id="PR00237">
    <property type="entry name" value="GPCRRHODOPSN"/>
</dbReference>
<comment type="subcellular location">
    <subcellularLocation>
        <location evidence="1">Membrane</location>
        <topology evidence="1">Multi-pass membrane protein</topology>
    </subcellularLocation>
</comment>
<dbReference type="Proteomes" id="UP000030746">
    <property type="component" value="Unassembled WGS sequence"/>
</dbReference>
<accession>V3ZSX9</accession>
<feature type="domain" description="G-protein coupled receptors family 1 profile" evidence="11">
    <location>
        <begin position="62"/>
        <end position="321"/>
    </location>
</feature>
<feature type="transmembrane region" description="Helical" evidence="10">
    <location>
        <begin position="210"/>
        <end position="235"/>
    </location>
</feature>
<evidence type="ECO:0000256" key="3">
    <source>
        <dbReference type="ARBA" id="ARBA00022692"/>
    </source>
</evidence>
<dbReference type="InterPro" id="IPR017452">
    <property type="entry name" value="GPCR_Rhodpsn_7TM"/>
</dbReference>
<dbReference type="InterPro" id="IPR000276">
    <property type="entry name" value="GPCR_Rhodpsn"/>
</dbReference>
<dbReference type="KEGG" id="lgi:LOTGIDRAFT_127828"/>
<dbReference type="PANTHER" id="PTHR45695">
    <property type="entry name" value="LEUCOKININ RECEPTOR-RELATED"/>
    <property type="match status" value="1"/>
</dbReference>
<dbReference type="CTD" id="20232756"/>
<keyword evidence="5 9" id="KW-0297">G-protein coupled receptor</keyword>
<name>V3ZSX9_LOTGI</name>
<feature type="transmembrane region" description="Helical" evidence="10">
    <location>
        <begin position="83"/>
        <end position="103"/>
    </location>
</feature>
<evidence type="ECO:0000256" key="10">
    <source>
        <dbReference type="SAM" id="Phobius"/>
    </source>
</evidence>
<dbReference type="GO" id="GO:0005886">
    <property type="term" value="C:plasma membrane"/>
    <property type="evidence" value="ECO:0007669"/>
    <property type="project" value="TreeGrafter"/>
</dbReference>
<comment type="similarity">
    <text evidence="2 9">Belongs to the G-protein coupled receptor 1 family.</text>
</comment>
<keyword evidence="4 10" id="KW-1133">Transmembrane helix</keyword>
<evidence type="ECO:0000256" key="2">
    <source>
        <dbReference type="ARBA" id="ARBA00010663"/>
    </source>
</evidence>
<dbReference type="OrthoDB" id="5975505at2759"/>
<keyword evidence="3 9" id="KW-0812">Transmembrane</keyword>
<dbReference type="RefSeq" id="XP_009061922.1">
    <property type="nucleotide sequence ID" value="XM_009063674.1"/>
</dbReference>
<proteinExistence type="inferred from homology"/>
<evidence type="ECO:0000259" key="11">
    <source>
        <dbReference type="PROSITE" id="PS50262"/>
    </source>
</evidence>
<evidence type="ECO:0000256" key="7">
    <source>
        <dbReference type="ARBA" id="ARBA00023170"/>
    </source>
</evidence>
<keyword evidence="13" id="KW-1185">Reference proteome</keyword>
<dbReference type="Pfam" id="PF00001">
    <property type="entry name" value="7tm_1"/>
    <property type="match status" value="1"/>
</dbReference>
<evidence type="ECO:0000256" key="8">
    <source>
        <dbReference type="ARBA" id="ARBA00023224"/>
    </source>
</evidence>
<dbReference type="SUPFAM" id="SSF81321">
    <property type="entry name" value="Family A G protein-coupled receptor-like"/>
    <property type="match status" value="1"/>
</dbReference>
<dbReference type="GeneID" id="20232756"/>
<dbReference type="STRING" id="225164.V3ZSX9"/>
<reference evidence="12 13" key="1">
    <citation type="journal article" date="2013" name="Nature">
        <title>Insights into bilaterian evolution from three spiralian genomes.</title>
        <authorList>
            <person name="Simakov O."/>
            <person name="Marletaz F."/>
            <person name="Cho S.J."/>
            <person name="Edsinger-Gonzales E."/>
            <person name="Havlak P."/>
            <person name="Hellsten U."/>
            <person name="Kuo D.H."/>
            <person name="Larsson T."/>
            <person name="Lv J."/>
            <person name="Arendt D."/>
            <person name="Savage R."/>
            <person name="Osoegawa K."/>
            <person name="de Jong P."/>
            <person name="Grimwood J."/>
            <person name="Chapman J.A."/>
            <person name="Shapiro H."/>
            <person name="Aerts A."/>
            <person name="Otillar R.P."/>
            <person name="Terry A.Y."/>
            <person name="Boore J.L."/>
            <person name="Grigoriev I.V."/>
            <person name="Lindberg D.R."/>
            <person name="Seaver E.C."/>
            <person name="Weisblat D.A."/>
            <person name="Putnam N.H."/>
            <person name="Rokhsar D.S."/>
        </authorList>
    </citation>
    <scope>NUCLEOTIDE SEQUENCE [LARGE SCALE GENOMIC DNA]</scope>
</reference>
<feature type="transmembrane region" description="Helical" evidence="10">
    <location>
        <begin position="158"/>
        <end position="180"/>
    </location>
</feature>
<dbReference type="GO" id="GO:0004983">
    <property type="term" value="F:neuropeptide Y receptor activity"/>
    <property type="evidence" value="ECO:0007669"/>
    <property type="project" value="InterPro"/>
</dbReference>
<keyword evidence="7 9" id="KW-0675">Receptor</keyword>
<evidence type="ECO:0000256" key="6">
    <source>
        <dbReference type="ARBA" id="ARBA00023136"/>
    </source>
</evidence>
<keyword evidence="6 10" id="KW-0472">Membrane</keyword>
<evidence type="ECO:0000313" key="12">
    <source>
        <dbReference type="EMBL" id="ESO87457.1"/>
    </source>
</evidence>
<dbReference type="PROSITE" id="PS00237">
    <property type="entry name" value="G_PROTEIN_RECEP_F1_1"/>
    <property type="match status" value="1"/>
</dbReference>
<keyword evidence="8 9" id="KW-0807">Transducer</keyword>
<feature type="transmembrane region" description="Helical" evidence="10">
    <location>
        <begin position="123"/>
        <end position="146"/>
    </location>
</feature>
<dbReference type="FunFam" id="1.20.1070.10:FF:000291">
    <property type="entry name" value="Predicted protein"/>
    <property type="match status" value="1"/>
</dbReference>
<dbReference type="OMA" id="IVMYFLP"/>
<dbReference type="PROSITE" id="PS50262">
    <property type="entry name" value="G_PROTEIN_RECEP_F1_2"/>
    <property type="match status" value="1"/>
</dbReference>
<feature type="transmembrane region" description="Helical" evidence="10">
    <location>
        <begin position="263"/>
        <end position="281"/>
    </location>
</feature>